<name>A0AAU9WP82_9CNID</name>
<dbReference type="InterPro" id="IPR032098">
    <property type="entry name" value="Acyltransf_C"/>
</dbReference>
<dbReference type="AlphaFoldDB" id="A0AAU9WP82"/>
<organism evidence="7 8">
    <name type="scientific">Pocillopora meandrina</name>
    <dbReference type="NCBI Taxonomy" id="46732"/>
    <lineage>
        <taxon>Eukaryota</taxon>
        <taxon>Metazoa</taxon>
        <taxon>Cnidaria</taxon>
        <taxon>Anthozoa</taxon>
        <taxon>Hexacorallia</taxon>
        <taxon>Scleractinia</taxon>
        <taxon>Astrocoeniina</taxon>
        <taxon>Pocilloporidae</taxon>
        <taxon>Pocillopora</taxon>
    </lineage>
</organism>
<dbReference type="PANTHER" id="PTHR10983:SF24">
    <property type="entry name" value="1-ACYLGLYCEROL-3-PHOSPHATE O-ACYLTRANSFERASE 3, ISOFORM E-RELATED"/>
    <property type="match status" value="1"/>
</dbReference>
<evidence type="ECO:0000256" key="4">
    <source>
        <dbReference type="SAM" id="MobiDB-lite"/>
    </source>
</evidence>
<feature type="transmembrane region" description="Helical" evidence="5">
    <location>
        <begin position="334"/>
        <end position="357"/>
    </location>
</feature>
<evidence type="ECO:0000256" key="2">
    <source>
        <dbReference type="ARBA" id="ARBA00022679"/>
    </source>
</evidence>
<keyword evidence="2" id="KW-0808">Transferase</keyword>
<dbReference type="SMART" id="SM00563">
    <property type="entry name" value="PlsC"/>
    <property type="match status" value="1"/>
</dbReference>
<comment type="caution">
    <text evidence="7">The sequence shown here is derived from an EMBL/GenBank/DDBJ whole genome shotgun (WGS) entry which is preliminary data.</text>
</comment>
<feature type="domain" description="Phospholipid/glycerol acyltransferase" evidence="6">
    <location>
        <begin position="90"/>
        <end position="212"/>
    </location>
</feature>
<feature type="region of interest" description="Disordered" evidence="4">
    <location>
        <begin position="365"/>
        <end position="391"/>
    </location>
</feature>
<protein>
    <recommendedName>
        <fullName evidence="6">Phospholipid/glycerol acyltransferase domain-containing protein</fullName>
    </recommendedName>
</protein>
<gene>
    <name evidence="7" type="ORF">PMEA_00009059</name>
</gene>
<evidence type="ECO:0000256" key="1">
    <source>
        <dbReference type="ARBA" id="ARBA00008655"/>
    </source>
</evidence>
<sequence>MAPKHSIKKFPLIWLWLVTVFLASGVIINCVQLLLLPLWLIKKNLFRWLNLNLVYLHWCQLTFLADCWSGMNIKLYGTKEDFDKLGKESAICLANHRSDVDWLIGYALAERVGVLATCKCYMKGYLKFLPIMGFSWWCTEFVFLQRNWQKDQRLLEKSLNTLQDFPFPFWMVIFAEGTRLTEAKVQASVEYARANGLPELKHHLLPRSKGFSVTVHYLRDKVPAVYDIEVAFLKGKEPNLISMVKGEADEVHLWARRTPIQDIPCDDIEETSKWCRKAFQKKDEGMAYFFEHGKFPAEEIEYAKKNRSLVITMLWNILLGVPLLWYILSVLLSGSITSLLIAATIALVGFIMIKVLLHFSDSKKGSSFGLKPSNGTRNTTPPNGDTAKKLT</sequence>
<evidence type="ECO:0000259" key="6">
    <source>
        <dbReference type="SMART" id="SM00563"/>
    </source>
</evidence>
<feature type="transmembrane region" description="Helical" evidence="5">
    <location>
        <begin position="309"/>
        <end position="328"/>
    </location>
</feature>
<proteinExistence type="inferred from homology"/>
<dbReference type="SUPFAM" id="SSF69593">
    <property type="entry name" value="Glycerol-3-phosphate (1)-acyltransferase"/>
    <property type="match status" value="1"/>
</dbReference>
<dbReference type="GO" id="GO:0003841">
    <property type="term" value="F:1-acylglycerol-3-phosphate O-acyltransferase activity"/>
    <property type="evidence" value="ECO:0007669"/>
    <property type="project" value="TreeGrafter"/>
</dbReference>
<dbReference type="Proteomes" id="UP001159428">
    <property type="component" value="Unassembled WGS sequence"/>
</dbReference>
<dbReference type="EMBL" id="CALNXJ010000018">
    <property type="protein sequence ID" value="CAH3121166.1"/>
    <property type="molecule type" value="Genomic_DNA"/>
</dbReference>
<comment type="similarity">
    <text evidence="1">Belongs to the 1-acyl-sn-glycerol-3-phosphate acyltransferase family.</text>
</comment>
<evidence type="ECO:0000256" key="5">
    <source>
        <dbReference type="SAM" id="Phobius"/>
    </source>
</evidence>
<feature type="compositionally biased region" description="Polar residues" evidence="4">
    <location>
        <begin position="373"/>
        <end position="383"/>
    </location>
</feature>
<keyword evidence="5" id="KW-0472">Membrane</keyword>
<dbReference type="InterPro" id="IPR002123">
    <property type="entry name" value="Plipid/glycerol_acylTrfase"/>
</dbReference>
<keyword evidence="3" id="KW-0012">Acyltransferase</keyword>
<accession>A0AAU9WP82</accession>
<keyword evidence="5" id="KW-0812">Transmembrane</keyword>
<dbReference type="Pfam" id="PF01553">
    <property type="entry name" value="Acyltransferase"/>
    <property type="match status" value="1"/>
</dbReference>
<reference evidence="7 8" key="1">
    <citation type="submission" date="2022-05" db="EMBL/GenBank/DDBJ databases">
        <authorList>
            <consortium name="Genoscope - CEA"/>
            <person name="William W."/>
        </authorList>
    </citation>
    <scope>NUCLEOTIDE SEQUENCE [LARGE SCALE GENOMIC DNA]</scope>
</reference>
<evidence type="ECO:0000256" key="3">
    <source>
        <dbReference type="ARBA" id="ARBA00023315"/>
    </source>
</evidence>
<keyword evidence="5" id="KW-1133">Transmembrane helix</keyword>
<feature type="transmembrane region" description="Helical" evidence="5">
    <location>
        <begin position="12"/>
        <end position="35"/>
    </location>
</feature>
<keyword evidence="8" id="KW-1185">Reference proteome</keyword>
<dbReference type="Pfam" id="PF16076">
    <property type="entry name" value="Acyltransf_C"/>
    <property type="match status" value="1"/>
</dbReference>
<evidence type="ECO:0000313" key="7">
    <source>
        <dbReference type="EMBL" id="CAH3121166.1"/>
    </source>
</evidence>
<evidence type="ECO:0000313" key="8">
    <source>
        <dbReference type="Proteomes" id="UP001159428"/>
    </source>
</evidence>
<dbReference type="GO" id="GO:0012505">
    <property type="term" value="C:endomembrane system"/>
    <property type="evidence" value="ECO:0007669"/>
    <property type="project" value="TreeGrafter"/>
</dbReference>
<dbReference type="PANTHER" id="PTHR10983">
    <property type="entry name" value="1-ACYLGLYCEROL-3-PHOSPHATE ACYLTRANSFERASE-RELATED"/>
    <property type="match status" value="1"/>
</dbReference>
<dbReference type="CDD" id="cd07990">
    <property type="entry name" value="LPLAT_LCLAT1-like"/>
    <property type="match status" value="1"/>
</dbReference>